<gene>
    <name evidence="1" type="ORF">Tci_009974</name>
</gene>
<protein>
    <submittedName>
        <fullName evidence="1">Retrovirus-related Pol polyprotein from transposon 17.6</fullName>
    </submittedName>
</protein>
<evidence type="ECO:0000313" key="1">
    <source>
        <dbReference type="EMBL" id="GEU37996.1"/>
    </source>
</evidence>
<dbReference type="SUPFAM" id="SSF53098">
    <property type="entry name" value="Ribonuclease H-like"/>
    <property type="match status" value="1"/>
</dbReference>
<dbReference type="Gene3D" id="3.30.420.10">
    <property type="entry name" value="Ribonuclease H-like superfamily/Ribonuclease H"/>
    <property type="match status" value="1"/>
</dbReference>
<accession>A0A699GKQ0</accession>
<comment type="caution">
    <text evidence="1">The sequence shown here is derived from an EMBL/GenBank/DDBJ whole genome shotgun (WGS) entry which is preliminary data.</text>
</comment>
<name>A0A699GKQ0_TANCI</name>
<organism evidence="1">
    <name type="scientific">Tanacetum cinerariifolium</name>
    <name type="common">Dalmatian daisy</name>
    <name type="synonym">Chrysanthemum cinerariifolium</name>
    <dbReference type="NCBI Taxonomy" id="118510"/>
    <lineage>
        <taxon>Eukaryota</taxon>
        <taxon>Viridiplantae</taxon>
        <taxon>Streptophyta</taxon>
        <taxon>Embryophyta</taxon>
        <taxon>Tracheophyta</taxon>
        <taxon>Spermatophyta</taxon>
        <taxon>Magnoliopsida</taxon>
        <taxon>eudicotyledons</taxon>
        <taxon>Gunneridae</taxon>
        <taxon>Pentapetalae</taxon>
        <taxon>asterids</taxon>
        <taxon>campanulids</taxon>
        <taxon>Asterales</taxon>
        <taxon>Asteraceae</taxon>
        <taxon>Asteroideae</taxon>
        <taxon>Anthemideae</taxon>
        <taxon>Anthemidinae</taxon>
        <taxon>Tanacetum</taxon>
    </lineage>
</organism>
<dbReference type="InterPro" id="IPR036397">
    <property type="entry name" value="RNaseH_sf"/>
</dbReference>
<dbReference type="GO" id="GO:0003676">
    <property type="term" value="F:nucleic acid binding"/>
    <property type="evidence" value="ECO:0007669"/>
    <property type="project" value="InterPro"/>
</dbReference>
<reference evidence="1" key="1">
    <citation type="journal article" date="2019" name="Sci. Rep.">
        <title>Draft genome of Tanacetum cinerariifolium, the natural source of mosquito coil.</title>
        <authorList>
            <person name="Yamashiro T."/>
            <person name="Shiraishi A."/>
            <person name="Satake H."/>
            <person name="Nakayama K."/>
        </authorList>
    </citation>
    <scope>NUCLEOTIDE SEQUENCE</scope>
</reference>
<dbReference type="EMBL" id="BKCJ010000999">
    <property type="protein sequence ID" value="GEU37996.1"/>
    <property type="molecule type" value="Genomic_DNA"/>
</dbReference>
<proteinExistence type="predicted"/>
<sequence>MMADSRHTSGELFKRLWTRLDISMAYHPQTDSQSERTIQTLEDMLRAYVMNFEETTEKIIQIKERLKTARSRQKNYADKRRKPLEFKFGDRYYLRCLHGKELSDLKCLADSDLQVPLEEIKVDDKLYFMEEPVEIVDRKV</sequence>
<dbReference type="AlphaFoldDB" id="A0A699GKQ0"/>
<dbReference type="InterPro" id="IPR012337">
    <property type="entry name" value="RNaseH-like_sf"/>
</dbReference>